<dbReference type="AlphaFoldDB" id="A0A178IE39"/>
<dbReference type="STRING" id="1184151.AW736_23875"/>
<dbReference type="EMBL" id="LRRQ01000175">
    <property type="protein sequence ID" value="OAM87296.1"/>
    <property type="molecule type" value="Genomic_DNA"/>
</dbReference>
<reference evidence="1 2" key="1">
    <citation type="submission" date="2016-01" db="EMBL/GenBank/DDBJ databases">
        <title>High potential of lignocellulose degradation of a new Verrucomicrobia species.</title>
        <authorList>
            <person name="Wang Y."/>
            <person name="Shi Y."/>
            <person name="Qiu Z."/>
            <person name="Liu S."/>
            <person name="Yang H."/>
        </authorList>
    </citation>
    <scope>NUCLEOTIDE SEQUENCE [LARGE SCALE GENOMIC DNA]</scope>
    <source>
        <strain evidence="1 2">TSB47</strain>
    </source>
</reference>
<comment type="caution">
    <text evidence="1">The sequence shown here is derived from an EMBL/GenBank/DDBJ whole genome shotgun (WGS) entry which is preliminary data.</text>
</comment>
<accession>A0A178IE39</accession>
<gene>
    <name evidence="1" type="ORF">AW736_23875</name>
</gene>
<sequence length="1001" mass="112847">MDREAPVHAFLPRYRCSPRRYAQLLTYEFSMSYFPNTKTSVLYLLCIYLVHIAPPVASRVHADAHSDTFQEAALLRYRLSSDSIDFTLLESFDGLPKVVMLHLKSSQEEAKPLRLSFASTDMRIPFSPIIPPYVGLHAKRISLKVWVEDPGCLAGATIVAGREDGTQEKFSFDPSPVQAYKWTTFSWPLAMSGEPASRLNCVELVLESRPRTDAFAYLADLNIQYHGQQEPYDLLTTDIPLLTTGMSTPLETNPVRSLPVRDTLALGGFDIHDPNAAKQIPILATLVKNEFPNWDFILAPVWTPPLSIHKELKKLPEGVYFQFQKARMDPGYLHAVDAMPCNGRGEVLDNFSNAVMGTHPVIQEGLRDQIDYAASLGINNFKQVDMIWPYRNGRWGYDDASVAAYRKALDGKDEGLDILPGLPGKLNRGGMIHFWDYYEYYHGFRLQPADLELKNWDEYSPVSEQTAANGGDREHLNLGLYIQLYHYQWLLQAQRFGRWAKAHNGTHGYTLNPEDLGNGGDYVFLVRLADAGLPYIEYFGGPAVLRGAYHNLPMYIHSAETAGRKFGLIMEIGQTGHGQPYLAPEINYLYAFELAAGGLRSYHNEWVADMWKAITAFPPASPQKDFLFDRWSAWMTGALGFVFAREENIRRPNTRVFNISTRPPGYYVSSWIWGLSQGPSFGPMLAQAHVPFMQWDRAGMSEILAEADIIFYAPPYGRQEDAQRLRQWLQNPGKSLMLHSNVPFSIDDGRARLLPGVENVNYTSAEQHYTDYLSERNDFDHALFPELKSVRPLENGAWSALPNAEILLGDRDRPLLSRLHLPSGSSIYYLHTSPRRMDAGQSAAVVDILARRLHLPRTITASSSPVMAHRFSAPGFEVLDIWTGLDILGFKAGYGPHLMPGREAEDFEPAQRPYPLLLPGVDVTIEVPVGEAGDYRVYAFFSGNECVVPSSPDKMLSLKISNISAEQFFFTVDTPGVREKIKMLKKQRARLFPYSPDLPRN</sequence>
<name>A0A178IE39_9BACT</name>
<protein>
    <submittedName>
        <fullName evidence="1">Uncharacterized protein</fullName>
    </submittedName>
</protein>
<keyword evidence="2" id="KW-1185">Reference proteome</keyword>
<evidence type="ECO:0000313" key="2">
    <source>
        <dbReference type="Proteomes" id="UP000078486"/>
    </source>
</evidence>
<evidence type="ECO:0000313" key="1">
    <source>
        <dbReference type="EMBL" id="OAM87296.1"/>
    </source>
</evidence>
<dbReference type="Proteomes" id="UP000078486">
    <property type="component" value="Unassembled WGS sequence"/>
</dbReference>
<organism evidence="1 2">
    <name type="scientific">Termitidicoccus mucosus</name>
    <dbReference type="NCBI Taxonomy" id="1184151"/>
    <lineage>
        <taxon>Bacteria</taxon>
        <taxon>Pseudomonadati</taxon>
        <taxon>Verrucomicrobiota</taxon>
        <taxon>Opitutia</taxon>
        <taxon>Opitutales</taxon>
        <taxon>Opitutaceae</taxon>
        <taxon>Termitidicoccus</taxon>
    </lineage>
</organism>
<proteinExistence type="predicted"/>